<accession>A0AAW2PB39</accession>
<keyword evidence="1" id="KW-0472">Membrane</keyword>
<keyword evidence="1" id="KW-1133">Transmembrane helix</keyword>
<gene>
    <name evidence="3" type="ORF">Scaly_1627700</name>
</gene>
<dbReference type="InterPro" id="IPR013103">
    <property type="entry name" value="RVT_2"/>
</dbReference>
<organism evidence="3">
    <name type="scientific">Sesamum calycinum</name>
    <dbReference type="NCBI Taxonomy" id="2727403"/>
    <lineage>
        <taxon>Eukaryota</taxon>
        <taxon>Viridiplantae</taxon>
        <taxon>Streptophyta</taxon>
        <taxon>Embryophyta</taxon>
        <taxon>Tracheophyta</taxon>
        <taxon>Spermatophyta</taxon>
        <taxon>Magnoliopsida</taxon>
        <taxon>eudicotyledons</taxon>
        <taxon>Gunneridae</taxon>
        <taxon>Pentapetalae</taxon>
        <taxon>asterids</taxon>
        <taxon>lamiids</taxon>
        <taxon>Lamiales</taxon>
        <taxon>Pedaliaceae</taxon>
        <taxon>Sesamum</taxon>
    </lineage>
</organism>
<evidence type="ECO:0000313" key="3">
    <source>
        <dbReference type="EMBL" id="KAL0352390.1"/>
    </source>
</evidence>
<dbReference type="PANTHER" id="PTHR11439:SF470">
    <property type="entry name" value="CYSTEINE-RICH RLK (RECEPTOR-LIKE PROTEIN KINASE) 8"/>
    <property type="match status" value="1"/>
</dbReference>
<keyword evidence="1" id="KW-0812">Transmembrane</keyword>
<reference evidence="3" key="1">
    <citation type="submission" date="2020-06" db="EMBL/GenBank/DDBJ databases">
        <authorList>
            <person name="Li T."/>
            <person name="Hu X."/>
            <person name="Zhang T."/>
            <person name="Song X."/>
            <person name="Zhang H."/>
            <person name="Dai N."/>
            <person name="Sheng W."/>
            <person name="Hou X."/>
            <person name="Wei L."/>
        </authorList>
    </citation>
    <scope>NUCLEOTIDE SEQUENCE</scope>
    <source>
        <strain evidence="3">KEN8</strain>
        <tissue evidence="3">Leaf</tissue>
    </source>
</reference>
<feature type="transmembrane region" description="Helical" evidence="1">
    <location>
        <begin position="347"/>
        <end position="371"/>
    </location>
</feature>
<dbReference type="EMBL" id="JACGWM010000009">
    <property type="protein sequence ID" value="KAL0352390.1"/>
    <property type="molecule type" value="Genomic_DNA"/>
</dbReference>
<evidence type="ECO:0000259" key="2">
    <source>
        <dbReference type="Pfam" id="PF07727"/>
    </source>
</evidence>
<evidence type="ECO:0000256" key="1">
    <source>
        <dbReference type="SAM" id="Phobius"/>
    </source>
</evidence>
<comment type="caution">
    <text evidence="3">The sequence shown here is derived from an EMBL/GenBank/DDBJ whole genome shotgun (WGS) entry which is preliminary data.</text>
</comment>
<reference evidence="3" key="2">
    <citation type="journal article" date="2024" name="Plant">
        <title>Genomic evolution and insights into agronomic trait innovations of Sesamum species.</title>
        <authorList>
            <person name="Miao H."/>
            <person name="Wang L."/>
            <person name="Qu L."/>
            <person name="Liu H."/>
            <person name="Sun Y."/>
            <person name="Le M."/>
            <person name="Wang Q."/>
            <person name="Wei S."/>
            <person name="Zheng Y."/>
            <person name="Lin W."/>
            <person name="Duan Y."/>
            <person name="Cao H."/>
            <person name="Xiong S."/>
            <person name="Wang X."/>
            <person name="Wei L."/>
            <person name="Li C."/>
            <person name="Ma Q."/>
            <person name="Ju M."/>
            <person name="Zhao R."/>
            <person name="Li G."/>
            <person name="Mu C."/>
            <person name="Tian Q."/>
            <person name="Mei H."/>
            <person name="Zhang T."/>
            <person name="Gao T."/>
            <person name="Zhang H."/>
        </authorList>
    </citation>
    <scope>NUCLEOTIDE SEQUENCE</scope>
    <source>
        <strain evidence="3">KEN8</strain>
    </source>
</reference>
<dbReference type="Pfam" id="PF07727">
    <property type="entry name" value="RVT_2"/>
    <property type="match status" value="1"/>
</dbReference>
<name>A0AAW2PB39_9LAMI</name>
<feature type="domain" description="Reverse transcriptase Ty1/copia-type" evidence="2">
    <location>
        <begin position="4"/>
        <end position="71"/>
    </location>
</feature>
<sequence length="391" mass="43059">MMDRYKARLVAKSYTQVERIDHVESFPPVAKAVTMHLLMVVAAACGWVIHQLNVNNTFRHGHLDEETFTTPVEAKCIHDILDDNGKTSTKSTDSSAIGPQALHRHWCFFARSKTLSPSLQHPCEFHWLAALNIVRYFKGSPHTSLFFPVSSSLQLGAYCDTDWGSCSDTRHSITASLHIMANPVFHERIKHLDIDCHVVCNQYKLGVVLPSFVCNKEQLVDMFTKNIYDPGPIFWCLSGRLVCNQVWLSACGGEGLSVPVPDLASEPNIFNRYNRGVYGDDFSHDPALLDWALFFCVLVQGGESDWVSPNSSILTSSVSSSSFNGYHSQDPLWIEALLKGLCDRASVAVLSEALVAGSFVVLGALVAVWFATRCGCRPVVAEGFAGAGFGL</sequence>
<dbReference type="PANTHER" id="PTHR11439">
    <property type="entry name" value="GAG-POL-RELATED RETROTRANSPOSON"/>
    <property type="match status" value="1"/>
</dbReference>
<dbReference type="AlphaFoldDB" id="A0AAW2PB39"/>
<proteinExistence type="predicted"/>
<protein>
    <recommendedName>
        <fullName evidence="2">Reverse transcriptase Ty1/copia-type domain-containing protein</fullName>
    </recommendedName>
</protein>